<evidence type="ECO:0000313" key="3">
    <source>
        <dbReference type="EMBL" id="NML74463.1"/>
    </source>
</evidence>
<keyword evidence="2" id="KW-1133">Transmembrane helix</keyword>
<comment type="caution">
    <text evidence="3">The sequence shown here is derived from an EMBL/GenBank/DDBJ whole genome shotgun (WGS) entry which is preliminary data.</text>
</comment>
<dbReference type="EMBL" id="JABBGK010000002">
    <property type="protein sequence ID" value="NML74463.1"/>
    <property type="molecule type" value="Genomic_DNA"/>
</dbReference>
<reference evidence="3 4" key="1">
    <citation type="submission" date="2020-04" db="EMBL/GenBank/DDBJ databases">
        <title>Rhizobium sp. S-51 isolated from soil.</title>
        <authorList>
            <person name="Dahal R.H."/>
        </authorList>
    </citation>
    <scope>NUCLEOTIDE SEQUENCE [LARGE SCALE GENOMIC DNA]</scope>
    <source>
        <strain evidence="3 4">S-51</strain>
    </source>
</reference>
<feature type="transmembrane region" description="Helical" evidence="2">
    <location>
        <begin position="12"/>
        <end position="32"/>
    </location>
</feature>
<feature type="transmembrane region" description="Helical" evidence="2">
    <location>
        <begin position="44"/>
        <end position="67"/>
    </location>
</feature>
<dbReference type="RefSeq" id="WP_169589875.1">
    <property type="nucleotide sequence ID" value="NZ_JABBGK010000002.1"/>
</dbReference>
<proteinExistence type="predicted"/>
<dbReference type="Pfam" id="PF07386">
    <property type="entry name" value="DUF1499"/>
    <property type="match status" value="1"/>
</dbReference>
<dbReference type="AlphaFoldDB" id="A0A7Y0AVW4"/>
<feature type="transmembrane region" description="Helical" evidence="2">
    <location>
        <begin position="79"/>
        <end position="99"/>
    </location>
</feature>
<dbReference type="InterPro" id="IPR010865">
    <property type="entry name" value="DUF1499"/>
</dbReference>
<evidence type="ECO:0000256" key="1">
    <source>
        <dbReference type="SAM" id="MobiDB-lite"/>
    </source>
</evidence>
<evidence type="ECO:0000256" key="2">
    <source>
        <dbReference type="SAM" id="Phobius"/>
    </source>
</evidence>
<gene>
    <name evidence="3" type="ORF">HHL25_10055</name>
</gene>
<organism evidence="3 4">
    <name type="scientific">Rhizobium terricola</name>
    <dbReference type="NCBI Taxonomy" id="2728849"/>
    <lineage>
        <taxon>Bacteria</taxon>
        <taxon>Pseudomonadati</taxon>
        <taxon>Pseudomonadota</taxon>
        <taxon>Alphaproteobacteria</taxon>
        <taxon>Hyphomicrobiales</taxon>
        <taxon>Rhizobiaceae</taxon>
        <taxon>Rhizobium/Agrobacterium group</taxon>
        <taxon>Rhizobium</taxon>
    </lineage>
</organism>
<accession>A0A7Y0AVW4</accession>
<dbReference type="Proteomes" id="UP000541470">
    <property type="component" value="Unassembled WGS sequence"/>
</dbReference>
<feature type="compositionally biased region" description="Pro residues" evidence="1">
    <location>
        <begin position="212"/>
        <end position="224"/>
    </location>
</feature>
<sequence length="303" mass="32717">MTIRYDRPVSRSAYLARALGLFSAGMVALVVLAHRFGPLTTPDFVALAVLAAVPAVLAVPLAVIGLARLWYVGARGGKAAAAALFYAALPLSLVGWGAYRFLDRPPVYDVSSDLVDAPQWLTIPAGKQQWMQRPPITPMSREAQYLAYPELTGRRYEGALDRVYEAVRKVAEESGFTIVSQRGQEFAMPEFQPTAPAGPAEEADPNAEPQGVPVPLPRPEPQPDAIPATPEPIGTVRLQGSVRTMMLGLPFDMVIRLREEAETTLVDMRVASRFGPHDLGIGAEIADHYLHALDAELLGIAGD</sequence>
<keyword evidence="2" id="KW-0812">Transmembrane</keyword>
<protein>
    <submittedName>
        <fullName evidence="3">DUF1499 domain-containing protein</fullName>
    </submittedName>
</protein>
<keyword evidence="2" id="KW-0472">Membrane</keyword>
<name>A0A7Y0AVW4_9HYPH</name>
<keyword evidence="4" id="KW-1185">Reference proteome</keyword>
<evidence type="ECO:0000313" key="4">
    <source>
        <dbReference type="Proteomes" id="UP000541470"/>
    </source>
</evidence>
<feature type="region of interest" description="Disordered" evidence="1">
    <location>
        <begin position="192"/>
        <end position="232"/>
    </location>
</feature>